<evidence type="ECO:0000313" key="9">
    <source>
        <dbReference type="Proteomes" id="UP000183508"/>
    </source>
</evidence>
<dbReference type="CDD" id="cd19481">
    <property type="entry name" value="RecA-like_protease"/>
    <property type="match status" value="1"/>
</dbReference>
<protein>
    <submittedName>
        <fullName evidence="8">ATPase family associated with various cellular activities (AAA)</fullName>
    </submittedName>
</protein>
<dbReference type="FunFam" id="3.40.50.300:FF:001025">
    <property type="entry name" value="ATPase family, AAA domain-containing 2B"/>
    <property type="match status" value="1"/>
</dbReference>
<dbReference type="InterPro" id="IPR003960">
    <property type="entry name" value="ATPase_AAA_CS"/>
</dbReference>
<feature type="transmembrane region" description="Helical" evidence="6">
    <location>
        <begin position="12"/>
        <end position="35"/>
    </location>
</feature>
<dbReference type="Gene3D" id="3.40.50.300">
    <property type="entry name" value="P-loop containing nucleotide triphosphate hydrolases"/>
    <property type="match status" value="1"/>
</dbReference>
<dbReference type="Pfam" id="PF00004">
    <property type="entry name" value="AAA"/>
    <property type="match status" value="1"/>
</dbReference>
<dbReference type="GO" id="GO:0005524">
    <property type="term" value="F:ATP binding"/>
    <property type="evidence" value="ECO:0007669"/>
    <property type="project" value="UniProtKB-KW"/>
</dbReference>
<dbReference type="InterPro" id="IPR050168">
    <property type="entry name" value="AAA_ATPase_domain"/>
</dbReference>
<keyword evidence="9" id="KW-1185">Reference proteome</keyword>
<evidence type="ECO:0000256" key="4">
    <source>
        <dbReference type="RuleBase" id="RU003651"/>
    </source>
</evidence>
<evidence type="ECO:0000313" key="8">
    <source>
        <dbReference type="EMBL" id="SFU95604.1"/>
    </source>
</evidence>
<evidence type="ECO:0000256" key="6">
    <source>
        <dbReference type="SAM" id="Phobius"/>
    </source>
</evidence>
<dbReference type="InterPro" id="IPR003959">
    <property type="entry name" value="ATPase_AAA_core"/>
</dbReference>
<dbReference type="GO" id="GO:0016887">
    <property type="term" value="F:ATP hydrolysis activity"/>
    <property type="evidence" value="ECO:0007669"/>
    <property type="project" value="InterPro"/>
</dbReference>
<keyword evidence="2 4" id="KW-0067">ATP-binding</keyword>
<keyword evidence="6" id="KW-1133">Transmembrane helix</keyword>
<keyword evidence="1 4" id="KW-0547">Nucleotide-binding</keyword>
<dbReference type="RefSeq" id="WP_074954031.1">
    <property type="nucleotide sequence ID" value="NZ_FPBV01000015.1"/>
</dbReference>
<dbReference type="PROSITE" id="PS00674">
    <property type="entry name" value="AAA"/>
    <property type="match status" value="1"/>
</dbReference>
<comment type="similarity">
    <text evidence="4">Belongs to the AAA ATPase family.</text>
</comment>
<organism evidence="8 9">
    <name type="scientific">Alicyclobacillus macrosporangiidus</name>
    <dbReference type="NCBI Taxonomy" id="392015"/>
    <lineage>
        <taxon>Bacteria</taxon>
        <taxon>Bacillati</taxon>
        <taxon>Bacillota</taxon>
        <taxon>Bacilli</taxon>
        <taxon>Bacillales</taxon>
        <taxon>Alicyclobacillaceae</taxon>
        <taxon>Alicyclobacillus</taxon>
    </lineage>
</organism>
<feature type="region of interest" description="Disordered" evidence="5">
    <location>
        <begin position="188"/>
        <end position="210"/>
    </location>
</feature>
<dbReference type="PANTHER" id="PTHR23077:SF171">
    <property type="entry name" value="NUCLEAR VALOSIN-CONTAINING PROTEIN-LIKE"/>
    <property type="match status" value="1"/>
</dbReference>
<dbReference type="Proteomes" id="UP000183508">
    <property type="component" value="Unassembled WGS sequence"/>
</dbReference>
<dbReference type="Gene3D" id="1.10.8.60">
    <property type="match status" value="1"/>
</dbReference>
<gene>
    <name evidence="8" type="ORF">SAMN05421543_11561</name>
</gene>
<keyword evidence="6" id="KW-0472">Membrane</keyword>
<evidence type="ECO:0000256" key="5">
    <source>
        <dbReference type="SAM" id="MobiDB-lite"/>
    </source>
</evidence>
<feature type="compositionally biased region" description="Polar residues" evidence="5">
    <location>
        <begin position="192"/>
        <end position="205"/>
    </location>
</feature>
<name>A0A1I7KDX0_9BACL</name>
<feature type="domain" description="AAA+ ATPase" evidence="7">
    <location>
        <begin position="259"/>
        <end position="394"/>
    </location>
</feature>
<evidence type="ECO:0000256" key="3">
    <source>
        <dbReference type="ARBA" id="ARBA00023054"/>
    </source>
</evidence>
<keyword evidence="6" id="KW-0812">Transmembrane</keyword>
<feature type="transmembrane region" description="Helical" evidence="6">
    <location>
        <begin position="47"/>
        <end position="69"/>
    </location>
</feature>
<dbReference type="InterPro" id="IPR027417">
    <property type="entry name" value="P-loop_NTPase"/>
</dbReference>
<dbReference type="EMBL" id="FPBV01000015">
    <property type="protein sequence ID" value="SFU95604.1"/>
    <property type="molecule type" value="Genomic_DNA"/>
</dbReference>
<dbReference type="SUPFAM" id="SSF52540">
    <property type="entry name" value="P-loop containing nucleoside triphosphate hydrolases"/>
    <property type="match status" value="1"/>
</dbReference>
<dbReference type="AlphaFoldDB" id="A0A1I7KDX0"/>
<sequence>MNVTLLKMQVEVSLGILFLLSIFPSAIYSLGFWYFDFGRYLQFWWRFVCPIWLAFLIFYNIFFAVFTGWHPLHLPPSLGIGGTLEAYGLAFLVWGVLNYLSIGPTQLFALITKFEMYTLLSWRADRDPDLGAWIDKEFSRARRRRALLARALHLPAARASTKGRLGSGHDRSGMTRQFQESMRWREQYRPDPTSSQMEQPENETANGRVRWREKGKQYQANPDALRKIIGMQDVVQEIRESILLPLKSRELMEQYDVPVRAGILLYGPPGNGKTALARAVAESLGLYFIYARGSDLQGTLVGATEQNITSLFEEAKRHAPAIIFIDEIDAIGGKRGGMNPYHDSQLNQLLAELDGFEQRDQVFVIAATNRIEALDEALVRPGRLGTKIYVPNPSDVDIRVMWWRWTKPVKFSAEFGDDYLVHIPVLFQGASGAEVNQVAENLRRRAVLARQSGQEFVATLQDVVHEVEKVRGRPVPQEVIDLFRKSS</sequence>
<evidence type="ECO:0000256" key="1">
    <source>
        <dbReference type="ARBA" id="ARBA00022741"/>
    </source>
</evidence>
<dbReference type="PANTHER" id="PTHR23077">
    <property type="entry name" value="AAA-FAMILY ATPASE"/>
    <property type="match status" value="1"/>
</dbReference>
<dbReference type="STRING" id="392015.SAMN05421543_11561"/>
<dbReference type="SMART" id="SM00382">
    <property type="entry name" value="AAA"/>
    <property type="match status" value="1"/>
</dbReference>
<keyword evidence="3" id="KW-0175">Coiled coil</keyword>
<dbReference type="InterPro" id="IPR003593">
    <property type="entry name" value="AAA+_ATPase"/>
</dbReference>
<proteinExistence type="inferred from homology"/>
<accession>A0A1I7KDX0</accession>
<evidence type="ECO:0000259" key="7">
    <source>
        <dbReference type="SMART" id="SM00382"/>
    </source>
</evidence>
<evidence type="ECO:0000256" key="2">
    <source>
        <dbReference type="ARBA" id="ARBA00022840"/>
    </source>
</evidence>
<feature type="transmembrane region" description="Helical" evidence="6">
    <location>
        <begin position="89"/>
        <end position="111"/>
    </location>
</feature>
<reference evidence="9" key="1">
    <citation type="submission" date="2016-10" db="EMBL/GenBank/DDBJ databases">
        <authorList>
            <person name="Varghese N."/>
        </authorList>
    </citation>
    <scope>NUCLEOTIDE SEQUENCE [LARGE SCALE GENOMIC DNA]</scope>
    <source>
        <strain evidence="9">DSM 17980</strain>
    </source>
</reference>